<dbReference type="PANTHER" id="PTHR30386">
    <property type="entry name" value="MEMBRANE FUSION SUBUNIT OF EMRAB-TOLC MULTIDRUG EFFLUX PUMP"/>
    <property type="match status" value="1"/>
</dbReference>
<dbReference type="InterPro" id="IPR050739">
    <property type="entry name" value="MFP"/>
</dbReference>
<organism evidence="8 9">
    <name type="scientific">Niastella yeongjuensis</name>
    <dbReference type="NCBI Taxonomy" id="354355"/>
    <lineage>
        <taxon>Bacteria</taxon>
        <taxon>Pseudomonadati</taxon>
        <taxon>Bacteroidota</taxon>
        <taxon>Chitinophagia</taxon>
        <taxon>Chitinophagales</taxon>
        <taxon>Chitinophagaceae</taxon>
        <taxon>Niastella</taxon>
    </lineage>
</organism>
<evidence type="ECO:0000313" key="9">
    <source>
        <dbReference type="Proteomes" id="UP000192610"/>
    </source>
</evidence>
<keyword evidence="9" id="KW-1185">Reference proteome</keyword>
<dbReference type="AlphaFoldDB" id="A0A1V9EJE7"/>
<evidence type="ECO:0000256" key="4">
    <source>
        <dbReference type="ARBA" id="ARBA00023136"/>
    </source>
</evidence>
<proteinExistence type="predicted"/>
<dbReference type="Gene3D" id="1.10.287.470">
    <property type="entry name" value="Helix hairpin bin"/>
    <property type="match status" value="1"/>
</dbReference>
<name>A0A1V9EJE7_9BACT</name>
<evidence type="ECO:0000256" key="2">
    <source>
        <dbReference type="ARBA" id="ARBA00022692"/>
    </source>
</evidence>
<evidence type="ECO:0000256" key="5">
    <source>
        <dbReference type="SAM" id="Phobius"/>
    </source>
</evidence>
<dbReference type="InterPro" id="IPR058625">
    <property type="entry name" value="MdtA-like_BSH"/>
</dbReference>
<dbReference type="Pfam" id="PF25954">
    <property type="entry name" value="Beta-barrel_RND_2"/>
    <property type="match status" value="1"/>
</dbReference>
<dbReference type="Gene3D" id="2.40.50.100">
    <property type="match status" value="1"/>
</dbReference>
<sequence length="349" mass="38819">MKHNLHKNKKMIVLNGLLIAVALVFIAWGTNTYFHLNSDLYTNDAQIEEYINPVNTRIPGYIKEVRFTEHQHVKKGDTLVLIDDREYNIQVEQAEAAYLAANASKNVTASNVNTVESGLRISDANIAAAKARLWNAEKQFHRYENLLTEGAATQQQFDQVKSEYDALAAQTKALLQQRTTTGLSAAEASQKIPVNNADIKRTHALLEYAKLNLSYTVITAPYDGVTGRRTIQEGQLLQAGQTLLSYVRNGSSWVVANYKETQIARLSIGQKVKMRVDGFSGQELDGVVSAIAEATGSRFSAIPTDNSTGNFIKVQQRIPVRIEFVKNDTNAELLKHFRAGMNVEVRIAH</sequence>
<dbReference type="Pfam" id="PF25917">
    <property type="entry name" value="BSH_RND"/>
    <property type="match status" value="1"/>
</dbReference>
<keyword evidence="3 5" id="KW-1133">Transmembrane helix</keyword>
<evidence type="ECO:0000256" key="1">
    <source>
        <dbReference type="ARBA" id="ARBA00004167"/>
    </source>
</evidence>
<accession>A0A1V9EJE7</accession>
<evidence type="ECO:0000313" key="8">
    <source>
        <dbReference type="EMBL" id="OQP46257.1"/>
    </source>
</evidence>
<dbReference type="Proteomes" id="UP000192610">
    <property type="component" value="Unassembled WGS sequence"/>
</dbReference>
<dbReference type="Gene3D" id="2.40.30.170">
    <property type="match status" value="1"/>
</dbReference>
<dbReference type="STRING" id="354355.SAMN05660816_06426"/>
<comment type="caution">
    <text evidence="8">The sequence shown here is derived from an EMBL/GenBank/DDBJ whole genome shotgun (WGS) entry which is preliminary data.</text>
</comment>
<comment type="subcellular location">
    <subcellularLocation>
        <location evidence="1">Membrane</location>
        <topology evidence="1">Single-pass membrane protein</topology>
    </subcellularLocation>
</comment>
<dbReference type="InterPro" id="IPR058792">
    <property type="entry name" value="Beta-barrel_RND_2"/>
</dbReference>
<dbReference type="OrthoDB" id="9811754at2"/>
<protein>
    <submittedName>
        <fullName evidence="8">Hemolysin D</fullName>
    </submittedName>
</protein>
<keyword evidence="4 5" id="KW-0472">Membrane</keyword>
<feature type="transmembrane region" description="Helical" evidence="5">
    <location>
        <begin position="12"/>
        <end position="30"/>
    </location>
</feature>
<dbReference type="EMBL" id="LVXG01000024">
    <property type="protein sequence ID" value="OQP46257.1"/>
    <property type="molecule type" value="Genomic_DNA"/>
</dbReference>
<feature type="domain" description="CusB-like beta-barrel" evidence="7">
    <location>
        <begin position="253"/>
        <end position="292"/>
    </location>
</feature>
<dbReference type="SUPFAM" id="SSF111369">
    <property type="entry name" value="HlyD-like secretion proteins"/>
    <property type="match status" value="3"/>
</dbReference>
<feature type="domain" description="Multidrug resistance protein MdtA-like barrel-sandwich hybrid" evidence="6">
    <location>
        <begin position="54"/>
        <end position="243"/>
    </location>
</feature>
<reference evidence="9" key="1">
    <citation type="submission" date="2016-04" db="EMBL/GenBank/DDBJ databases">
        <authorList>
            <person name="Chen L."/>
            <person name="Zhuang W."/>
            <person name="Wang G."/>
        </authorList>
    </citation>
    <scope>NUCLEOTIDE SEQUENCE [LARGE SCALE GENOMIC DNA]</scope>
    <source>
        <strain evidence="9">17621</strain>
    </source>
</reference>
<keyword evidence="2 5" id="KW-0812">Transmembrane</keyword>
<evidence type="ECO:0000259" key="6">
    <source>
        <dbReference type="Pfam" id="PF25917"/>
    </source>
</evidence>
<evidence type="ECO:0000259" key="7">
    <source>
        <dbReference type="Pfam" id="PF25954"/>
    </source>
</evidence>
<dbReference type="RefSeq" id="WP_081201911.1">
    <property type="nucleotide sequence ID" value="NZ_FOCZ01000020.1"/>
</dbReference>
<dbReference type="GO" id="GO:0055085">
    <property type="term" value="P:transmembrane transport"/>
    <property type="evidence" value="ECO:0007669"/>
    <property type="project" value="InterPro"/>
</dbReference>
<dbReference type="GO" id="GO:0016020">
    <property type="term" value="C:membrane"/>
    <property type="evidence" value="ECO:0007669"/>
    <property type="project" value="UniProtKB-SubCell"/>
</dbReference>
<gene>
    <name evidence="8" type="ORF">A4H97_31335</name>
</gene>
<evidence type="ECO:0000256" key="3">
    <source>
        <dbReference type="ARBA" id="ARBA00022989"/>
    </source>
</evidence>
<dbReference type="PANTHER" id="PTHR30386:SF26">
    <property type="entry name" value="TRANSPORT PROTEIN COMB"/>
    <property type="match status" value="1"/>
</dbReference>